<dbReference type="PANTHER" id="PTHR10963:SF55">
    <property type="entry name" value="GLYCOSIDE HYDROLASE FAMILY 16 PROTEIN"/>
    <property type="match status" value="1"/>
</dbReference>
<proteinExistence type="inferred from homology"/>
<evidence type="ECO:0000313" key="3">
    <source>
        <dbReference type="EMBL" id="CAB4884113.1"/>
    </source>
</evidence>
<sequence>MELTLLWSEDFESQQSLNESHWNYDLGDGSAAGIPGWGNQERENYTTDSFTFSSGLDITASRYLPELAPDVYYGKAEWKSGKIHTAGKVSFKFGRTEIRAKAPVGGGTWPAIWMLGDSLTTLGWPLCGEIDIFEGAGNRPFQLCGTLHGPGYSGDAGVGVAKEMPQHLSADFHTYSIDWLPDQISWSVDGEIYSTLYRADVAPGEAIWPFNENFYLILNLAMGGWFAGDVVDGFDSATFSIKSIKHFAIDGVGEVRLN</sequence>
<dbReference type="GO" id="GO:0004553">
    <property type="term" value="F:hydrolase activity, hydrolyzing O-glycosyl compounds"/>
    <property type="evidence" value="ECO:0007669"/>
    <property type="project" value="InterPro"/>
</dbReference>
<dbReference type="PANTHER" id="PTHR10963">
    <property type="entry name" value="GLYCOSYL HYDROLASE-RELATED"/>
    <property type="match status" value="1"/>
</dbReference>
<reference evidence="3" key="1">
    <citation type="submission" date="2020-05" db="EMBL/GenBank/DDBJ databases">
        <authorList>
            <person name="Chiriac C."/>
            <person name="Salcher M."/>
            <person name="Ghai R."/>
            <person name="Kavagutti S V."/>
        </authorList>
    </citation>
    <scope>NUCLEOTIDE SEQUENCE</scope>
</reference>
<dbReference type="EMBL" id="CAFBLZ010000023">
    <property type="protein sequence ID" value="CAB4884113.1"/>
    <property type="molecule type" value="Genomic_DNA"/>
</dbReference>
<dbReference type="InterPro" id="IPR050546">
    <property type="entry name" value="Glycosyl_Hydrlase_16"/>
</dbReference>
<dbReference type="GO" id="GO:0005975">
    <property type="term" value="P:carbohydrate metabolic process"/>
    <property type="evidence" value="ECO:0007669"/>
    <property type="project" value="InterPro"/>
</dbReference>
<dbReference type="InterPro" id="IPR000757">
    <property type="entry name" value="Beta-glucanase-like"/>
</dbReference>
<dbReference type="PROSITE" id="PS51762">
    <property type="entry name" value="GH16_2"/>
    <property type="match status" value="1"/>
</dbReference>
<dbReference type="AlphaFoldDB" id="A0A6J7EXL1"/>
<dbReference type="SUPFAM" id="SSF49899">
    <property type="entry name" value="Concanavalin A-like lectins/glucanases"/>
    <property type="match status" value="1"/>
</dbReference>
<dbReference type="CDD" id="cd08023">
    <property type="entry name" value="GH16_laminarinase_like"/>
    <property type="match status" value="1"/>
</dbReference>
<dbReference type="Pfam" id="PF00722">
    <property type="entry name" value="Glyco_hydro_16"/>
    <property type="match status" value="1"/>
</dbReference>
<comment type="similarity">
    <text evidence="1">Belongs to the glycosyl hydrolase 16 family.</text>
</comment>
<gene>
    <name evidence="3" type="ORF">UFOPK3482_00418</name>
</gene>
<name>A0A6J7EXL1_9ZZZZ</name>
<dbReference type="Gene3D" id="2.60.120.200">
    <property type="match status" value="1"/>
</dbReference>
<feature type="domain" description="GH16" evidence="2">
    <location>
        <begin position="5"/>
        <end position="258"/>
    </location>
</feature>
<evidence type="ECO:0000259" key="2">
    <source>
        <dbReference type="PROSITE" id="PS51762"/>
    </source>
</evidence>
<protein>
    <submittedName>
        <fullName evidence="3">Unannotated protein</fullName>
    </submittedName>
</protein>
<organism evidence="3">
    <name type="scientific">freshwater metagenome</name>
    <dbReference type="NCBI Taxonomy" id="449393"/>
    <lineage>
        <taxon>unclassified sequences</taxon>
        <taxon>metagenomes</taxon>
        <taxon>ecological metagenomes</taxon>
    </lineage>
</organism>
<evidence type="ECO:0000256" key="1">
    <source>
        <dbReference type="ARBA" id="ARBA00006865"/>
    </source>
</evidence>
<accession>A0A6J7EXL1</accession>
<dbReference type="InterPro" id="IPR013320">
    <property type="entry name" value="ConA-like_dom_sf"/>
</dbReference>